<dbReference type="EMBL" id="CP036546">
    <property type="protein sequence ID" value="QCQ46020.1"/>
    <property type="molecule type" value="Genomic_DNA"/>
</dbReference>
<dbReference type="InterPro" id="IPR011990">
    <property type="entry name" value="TPR-like_helical_dom_sf"/>
</dbReference>
<dbReference type="SMART" id="SM00028">
    <property type="entry name" value="TPR"/>
    <property type="match status" value="5"/>
</dbReference>
<keyword evidence="1" id="KW-0802">TPR repeat</keyword>
<protein>
    <recommendedName>
        <fullName evidence="4">Tetratricopeptide repeat protein</fullName>
    </recommendedName>
</protein>
<gene>
    <name evidence="2" type="ORF">EC80_014730</name>
</gene>
<dbReference type="Gene3D" id="1.25.40.10">
    <property type="entry name" value="Tetratricopeptide repeat domain"/>
    <property type="match status" value="2"/>
</dbReference>
<reference evidence="2 3" key="1">
    <citation type="submission" date="2019-03" db="EMBL/GenBank/DDBJ databases">
        <title>Complete genome assembly of MDR B. fragilis.</title>
        <authorList>
            <person name="Sydenham T.V."/>
            <person name="Hasman H."/>
            <person name="Justesen U.S."/>
        </authorList>
    </citation>
    <scope>NUCLEOTIDE SEQUENCE [LARGE SCALE GENOMIC DNA]</scope>
    <source>
        <strain evidence="2 3">DCMSKEJBY0001B</strain>
    </source>
</reference>
<evidence type="ECO:0000313" key="3">
    <source>
        <dbReference type="Proteomes" id="UP000036847"/>
    </source>
</evidence>
<dbReference type="SUPFAM" id="SSF52467">
    <property type="entry name" value="DHS-like NAD/FAD-binding domain"/>
    <property type="match status" value="1"/>
</dbReference>
<dbReference type="RefSeq" id="WP_005805773.1">
    <property type="nucleotide sequence ID" value="NZ_CP036546.1"/>
</dbReference>
<sequence length="721" mass="83420">MKKNVILAGAGVSLDPPANFPIAIRIINQLKQVIWPNHIELPKNDIRDGDINKLEGDFIRFEQLIDTLSTYDPELTVLDAVGYYQTPNLNHFNLAQAAIMGDYVITPNFDSLIEQAILKLNYIPKSICTENDFNEYTPNKEAVPVFKIHGSFFKYTGHRDEYEIKKETMQASLTSIAARNSLFSLSEEKFHLLKKAIAESDKLIIVGYSGSDDFDIIPSLIDIRPSHVVWIEHEMNAPKDHVTLEDKSEEVLSSIQKMAGVLPGKENFLKHLADFGSTIEYYRLNTAAYLSALFGQKELPDEPAPTLTLNFEQHIKSWGNKLSIEMKKDMVARLYYDLSMYQEVLDIWGDIEPTSPMYIESLFSCAKCLDQLSRYKESAMIIDQLLQLDNIMKHPLYPLLLEKKAYVNSKFGEKESNRLSNQEIEALFLKAIDIQEGNNSNCFSFYNNYGLFLRDRNRISEAEKYYDLALKQAYEKGNLKYITWIMNNQATLLFDKGNFNQALAIGNEGFALSKKIGDYRQAGVFENLLANICFINGQIEDSIQYCKISIQRDIVLGNEPDSSVNWLLLGECYFEIEEYSEARKCYDKSLLCFDNSADKDFLYELRFLRLLLFLTIGSFENAWEECNQMEDNSFDLRETLFHTLAKGIMTPSYNFDEVLNRLQEDLNEIYVYINMVYYLSLLEIPIEQIGKKHIYYASDKFMELKNWNRYNRLLAWNKNKK</sequence>
<dbReference type="InterPro" id="IPR019734">
    <property type="entry name" value="TPR_rpt"/>
</dbReference>
<dbReference type="Pfam" id="PF13289">
    <property type="entry name" value="SIR2_2"/>
    <property type="match status" value="1"/>
</dbReference>
<feature type="repeat" description="TPR" evidence="1">
    <location>
        <begin position="563"/>
        <end position="596"/>
    </location>
</feature>
<evidence type="ECO:0000313" key="2">
    <source>
        <dbReference type="EMBL" id="QCQ46020.1"/>
    </source>
</evidence>
<dbReference type="AlphaFoldDB" id="A0AAE6EU18"/>
<dbReference type="PANTHER" id="PTHR12558">
    <property type="entry name" value="CELL DIVISION CYCLE 16,23,27"/>
    <property type="match status" value="1"/>
</dbReference>
<dbReference type="Proteomes" id="UP000036847">
    <property type="component" value="Chromosome"/>
</dbReference>
<dbReference type="InterPro" id="IPR029035">
    <property type="entry name" value="DHS-like_NAD/FAD-binding_dom"/>
</dbReference>
<organism evidence="2 3">
    <name type="scientific">Bacteroides fragilis</name>
    <dbReference type="NCBI Taxonomy" id="817"/>
    <lineage>
        <taxon>Bacteria</taxon>
        <taxon>Pseudomonadati</taxon>
        <taxon>Bacteroidota</taxon>
        <taxon>Bacteroidia</taxon>
        <taxon>Bacteroidales</taxon>
        <taxon>Bacteroidaceae</taxon>
        <taxon>Bacteroides</taxon>
    </lineage>
</organism>
<accession>A0AAE6EU18</accession>
<name>A0AAE6EU18_BACFG</name>
<dbReference type="PROSITE" id="PS50005">
    <property type="entry name" value="TPR"/>
    <property type="match status" value="1"/>
</dbReference>
<dbReference type="SUPFAM" id="SSF48452">
    <property type="entry name" value="TPR-like"/>
    <property type="match status" value="2"/>
</dbReference>
<evidence type="ECO:0008006" key="4">
    <source>
        <dbReference type="Google" id="ProtNLM"/>
    </source>
</evidence>
<dbReference type="PANTHER" id="PTHR12558:SF13">
    <property type="entry name" value="CELL DIVISION CYCLE PROTEIN 27 HOMOLOG"/>
    <property type="match status" value="1"/>
</dbReference>
<evidence type="ECO:0000256" key="1">
    <source>
        <dbReference type="PROSITE-ProRule" id="PRU00339"/>
    </source>
</evidence>
<proteinExistence type="predicted"/>